<dbReference type="InterPro" id="IPR002676">
    <property type="entry name" value="RimM_N"/>
</dbReference>
<gene>
    <name evidence="5 8" type="primary">rimM</name>
    <name evidence="8" type="ORF">HPS54_06395</name>
</gene>
<name>A0ABX2B2V4_9BACT</name>
<dbReference type="InterPro" id="IPR009000">
    <property type="entry name" value="Transl_B-barrel_sf"/>
</dbReference>
<sequence length="176" mass="19816">MIRQEDVYKIGETGKPHGVKGELSFMFDDDVFDRVDAPYLVLAIDGILVPFFMEEYRFKGRSTALVKFCDIDTKEQAAALTGCSVFFPKSLSNRDENEITWDEIKGFMLIDNNIYNKEIGTITSVDDSTANVLFEVKTPLGDNILIPAAEEFIQNMDTEKKIITVSLPEGLLDLDD</sequence>
<dbReference type="InterPro" id="IPR011033">
    <property type="entry name" value="PRC_barrel-like_sf"/>
</dbReference>
<keyword evidence="2 5" id="KW-0690">Ribosome biogenesis</keyword>
<keyword evidence="9" id="KW-1185">Reference proteome</keyword>
<evidence type="ECO:0000259" key="7">
    <source>
        <dbReference type="Pfam" id="PF24986"/>
    </source>
</evidence>
<proteinExistence type="inferred from homology"/>
<dbReference type="Gene3D" id="2.40.30.60">
    <property type="entry name" value="RimM"/>
    <property type="match status" value="1"/>
</dbReference>
<reference evidence="8 9" key="1">
    <citation type="submission" date="2020-05" db="EMBL/GenBank/DDBJ databases">
        <title>Distinct polysaccharide utilization as determinants for interspecies competition between intestinal Prevotella spp.</title>
        <authorList>
            <person name="Galvez E.J.C."/>
            <person name="Iljazovic A."/>
            <person name="Strowig T."/>
        </authorList>
    </citation>
    <scope>NUCLEOTIDE SEQUENCE [LARGE SCALE GENOMIC DNA]</scope>
    <source>
        <strain evidence="8 9">PCHR</strain>
    </source>
</reference>
<comment type="domain">
    <text evidence="5">The PRC barrel domain binds ribosomal protein uS19.</text>
</comment>
<evidence type="ECO:0000256" key="2">
    <source>
        <dbReference type="ARBA" id="ARBA00022517"/>
    </source>
</evidence>
<evidence type="ECO:0000256" key="3">
    <source>
        <dbReference type="ARBA" id="ARBA00022552"/>
    </source>
</evidence>
<evidence type="ECO:0000313" key="8">
    <source>
        <dbReference type="EMBL" id="NPE25148.1"/>
    </source>
</evidence>
<evidence type="ECO:0000259" key="6">
    <source>
        <dbReference type="Pfam" id="PF01782"/>
    </source>
</evidence>
<organism evidence="8 9">
    <name type="scientific">Xylanibacter caecicola</name>
    <dbReference type="NCBI Taxonomy" id="2736294"/>
    <lineage>
        <taxon>Bacteria</taxon>
        <taxon>Pseudomonadati</taxon>
        <taxon>Bacteroidota</taxon>
        <taxon>Bacteroidia</taxon>
        <taxon>Bacteroidales</taxon>
        <taxon>Prevotellaceae</taxon>
        <taxon>Xylanibacter</taxon>
    </lineage>
</organism>
<dbReference type="HAMAP" id="MF_00014">
    <property type="entry name" value="Ribosome_mat_RimM"/>
    <property type="match status" value="1"/>
</dbReference>
<comment type="function">
    <text evidence="5">An accessory protein needed during the final step in the assembly of 30S ribosomal subunit, possibly for assembly of the head region. Essential for efficient processing of 16S rRNA. May be needed both before and after RbfA during the maturation of 16S rRNA. It has affinity for free ribosomal 30S subunits but not for 70S ribosomes.</text>
</comment>
<dbReference type="EMBL" id="JABKKJ010000008">
    <property type="protein sequence ID" value="NPE25148.1"/>
    <property type="molecule type" value="Genomic_DNA"/>
</dbReference>
<evidence type="ECO:0000256" key="1">
    <source>
        <dbReference type="ARBA" id="ARBA00022490"/>
    </source>
</evidence>
<protein>
    <recommendedName>
        <fullName evidence="5">Ribosome maturation factor RimM</fullName>
    </recommendedName>
</protein>
<dbReference type="InterPro" id="IPR036976">
    <property type="entry name" value="RimM_N_sf"/>
</dbReference>
<keyword evidence="3 5" id="KW-0698">rRNA processing</keyword>
<dbReference type="RefSeq" id="WP_172344638.1">
    <property type="nucleotide sequence ID" value="NZ_CASYYZ010000010.1"/>
</dbReference>
<dbReference type="SUPFAM" id="SSF50447">
    <property type="entry name" value="Translation proteins"/>
    <property type="match status" value="1"/>
</dbReference>
<dbReference type="Gene3D" id="2.30.30.240">
    <property type="entry name" value="PRC-barrel domain"/>
    <property type="match status" value="1"/>
</dbReference>
<dbReference type="Proteomes" id="UP000820977">
    <property type="component" value="Unassembled WGS sequence"/>
</dbReference>
<dbReference type="NCBIfam" id="TIGR02273">
    <property type="entry name" value="16S_RimM"/>
    <property type="match status" value="1"/>
</dbReference>
<evidence type="ECO:0000313" key="9">
    <source>
        <dbReference type="Proteomes" id="UP000820977"/>
    </source>
</evidence>
<dbReference type="InterPro" id="IPR056792">
    <property type="entry name" value="PRC_RimM"/>
</dbReference>
<evidence type="ECO:0000256" key="5">
    <source>
        <dbReference type="HAMAP-Rule" id="MF_00014"/>
    </source>
</evidence>
<keyword evidence="4 5" id="KW-0143">Chaperone</keyword>
<comment type="caution">
    <text evidence="8">The sequence shown here is derived from an EMBL/GenBank/DDBJ whole genome shotgun (WGS) entry which is preliminary data.</text>
</comment>
<comment type="subunit">
    <text evidence="5">Binds ribosomal protein uS19.</text>
</comment>
<accession>A0ABX2B2V4</accession>
<dbReference type="Pfam" id="PF01782">
    <property type="entry name" value="RimM"/>
    <property type="match status" value="1"/>
</dbReference>
<dbReference type="SUPFAM" id="SSF50346">
    <property type="entry name" value="PRC-barrel domain"/>
    <property type="match status" value="1"/>
</dbReference>
<dbReference type="PANTHER" id="PTHR33692:SF1">
    <property type="entry name" value="RIBOSOME MATURATION FACTOR RIMM"/>
    <property type="match status" value="1"/>
</dbReference>
<evidence type="ECO:0000256" key="4">
    <source>
        <dbReference type="ARBA" id="ARBA00023186"/>
    </source>
</evidence>
<comment type="subcellular location">
    <subcellularLocation>
        <location evidence="5">Cytoplasm</location>
    </subcellularLocation>
</comment>
<dbReference type="Pfam" id="PF24986">
    <property type="entry name" value="PRC_RimM"/>
    <property type="match status" value="1"/>
</dbReference>
<keyword evidence="1 5" id="KW-0963">Cytoplasm</keyword>
<feature type="domain" description="Ribosome maturation factor RimM PRC barrel" evidence="7">
    <location>
        <begin position="101"/>
        <end position="171"/>
    </location>
</feature>
<comment type="similarity">
    <text evidence="5">Belongs to the RimM family.</text>
</comment>
<feature type="domain" description="RimM N-terminal" evidence="6">
    <location>
        <begin position="10"/>
        <end position="90"/>
    </location>
</feature>
<dbReference type="PANTHER" id="PTHR33692">
    <property type="entry name" value="RIBOSOME MATURATION FACTOR RIMM"/>
    <property type="match status" value="1"/>
</dbReference>
<dbReference type="InterPro" id="IPR011961">
    <property type="entry name" value="RimM"/>
</dbReference>